<evidence type="ECO:0000256" key="2">
    <source>
        <dbReference type="ARBA" id="ARBA00022676"/>
    </source>
</evidence>
<evidence type="ECO:0000256" key="4">
    <source>
        <dbReference type="ARBA" id="ARBA00022692"/>
    </source>
</evidence>
<evidence type="ECO:0000256" key="8">
    <source>
        <dbReference type="SAM" id="MobiDB-lite"/>
    </source>
</evidence>
<evidence type="ECO:0000313" key="10">
    <source>
        <dbReference type="EMBL" id="MED6170098.1"/>
    </source>
</evidence>
<dbReference type="InterPro" id="IPR029044">
    <property type="entry name" value="Nucleotide-diphossugar_trans"/>
</dbReference>
<evidence type="ECO:0000256" key="3">
    <source>
        <dbReference type="ARBA" id="ARBA00022679"/>
    </source>
</evidence>
<keyword evidence="11" id="KW-1185">Reference proteome</keyword>
<feature type="transmembrane region" description="Helical" evidence="9">
    <location>
        <begin position="455"/>
        <end position="479"/>
    </location>
</feature>
<keyword evidence="5 9" id="KW-1133">Transmembrane helix</keyword>
<dbReference type="PANTHER" id="PTHR13301">
    <property type="entry name" value="X-BOX TRANSCRIPTION FACTOR-RELATED"/>
    <property type="match status" value="1"/>
</dbReference>
<dbReference type="Proteomes" id="UP001341840">
    <property type="component" value="Unassembled WGS sequence"/>
</dbReference>
<keyword evidence="4 9" id="KW-0812">Transmembrane</keyword>
<feature type="transmembrane region" description="Helical" evidence="9">
    <location>
        <begin position="499"/>
        <end position="524"/>
    </location>
</feature>
<dbReference type="EMBL" id="JASCZI010151141">
    <property type="protein sequence ID" value="MED6170098.1"/>
    <property type="molecule type" value="Genomic_DNA"/>
</dbReference>
<comment type="subcellular location">
    <subcellularLocation>
        <location evidence="1">Endomembrane system</location>
        <topology evidence="1">Multi-pass membrane protein</topology>
    </subcellularLocation>
</comment>
<protein>
    <submittedName>
        <fullName evidence="10">Cellulose synthase A catalytic subunit 2 [UDP-forming]</fullName>
        <ecNumber evidence="10">2.4.1.12</ecNumber>
    </submittedName>
</protein>
<keyword evidence="7" id="KW-0961">Cell wall biogenesis/degradation</keyword>
<keyword evidence="6 9" id="KW-0472">Membrane</keyword>
<feature type="transmembrane region" description="Helical" evidence="9">
    <location>
        <begin position="566"/>
        <end position="587"/>
    </location>
</feature>
<evidence type="ECO:0000313" key="11">
    <source>
        <dbReference type="Proteomes" id="UP001341840"/>
    </source>
</evidence>
<name>A0ABU6VC31_9FABA</name>
<dbReference type="InterPro" id="IPR005150">
    <property type="entry name" value="Cellulose_synth"/>
</dbReference>
<evidence type="ECO:0000256" key="9">
    <source>
        <dbReference type="SAM" id="Phobius"/>
    </source>
</evidence>
<reference evidence="10 11" key="1">
    <citation type="journal article" date="2023" name="Plants (Basel)">
        <title>Bridging the Gap: Combining Genomics and Transcriptomics Approaches to Understand Stylosanthes scabra, an Orphan Legume from the Brazilian Caatinga.</title>
        <authorList>
            <person name="Ferreira-Neto J.R.C."/>
            <person name="da Silva M.D."/>
            <person name="Binneck E."/>
            <person name="de Melo N.F."/>
            <person name="da Silva R.H."/>
            <person name="de Melo A.L.T.M."/>
            <person name="Pandolfi V."/>
            <person name="Bustamante F.O."/>
            <person name="Brasileiro-Vidal A.C."/>
            <person name="Benko-Iseppon A.M."/>
        </authorList>
    </citation>
    <scope>NUCLEOTIDE SEQUENCE [LARGE SCALE GENOMIC DNA]</scope>
    <source>
        <tissue evidence="10">Leaves</tissue>
    </source>
</reference>
<feature type="region of interest" description="Disordered" evidence="8">
    <location>
        <begin position="1"/>
        <end position="25"/>
    </location>
</feature>
<evidence type="ECO:0000256" key="7">
    <source>
        <dbReference type="ARBA" id="ARBA00023316"/>
    </source>
</evidence>
<accession>A0ABU6VC31</accession>
<feature type="transmembrane region" description="Helical" evidence="9">
    <location>
        <begin position="536"/>
        <end position="554"/>
    </location>
</feature>
<proteinExistence type="predicted"/>
<feature type="compositionally biased region" description="Basic residues" evidence="8">
    <location>
        <begin position="1"/>
        <end position="11"/>
    </location>
</feature>
<dbReference type="Pfam" id="PF03552">
    <property type="entry name" value="Cellulose_synt"/>
    <property type="match status" value="3"/>
</dbReference>
<comment type="caution">
    <text evidence="10">The sequence shown here is derived from an EMBL/GenBank/DDBJ whole genome shotgun (WGS) entry which is preliminary data.</text>
</comment>
<keyword evidence="2 10" id="KW-0328">Glycosyltransferase</keyword>
<evidence type="ECO:0000256" key="6">
    <source>
        <dbReference type="ARBA" id="ARBA00023136"/>
    </source>
</evidence>
<evidence type="ECO:0000256" key="1">
    <source>
        <dbReference type="ARBA" id="ARBA00004127"/>
    </source>
</evidence>
<gene>
    <name evidence="10" type="primary">CESA2_2</name>
    <name evidence="10" type="ORF">PIB30_027562</name>
</gene>
<organism evidence="10 11">
    <name type="scientific">Stylosanthes scabra</name>
    <dbReference type="NCBI Taxonomy" id="79078"/>
    <lineage>
        <taxon>Eukaryota</taxon>
        <taxon>Viridiplantae</taxon>
        <taxon>Streptophyta</taxon>
        <taxon>Embryophyta</taxon>
        <taxon>Tracheophyta</taxon>
        <taxon>Spermatophyta</taxon>
        <taxon>Magnoliopsida</taxon>
        <taxon>eudicotyledons</taxon>
        <taxon>Gunneridae</taxon>
        <taxon>Pentapetalae</taxon>
        <taxon>rosids</taxon>
        <taxon>fabids</taxon>
        <taxon>Fabales</taxon>
        <taxon>Fabaceae</taxon>
        <taxon>Papilionoideae</taxon>
        <taxon>50 kb inversion clade</taxon>
        <taxon>dalbergioids sensu lato</taxon>
        <taxon>Dalbergieae</taxon>
        <taxon>Pterocarpus clade</taxon>
        <taxon>Stylosanthes</taxon>
    </lineage>
</organism>
<dbReference type="GO" id="GO:0016760">
    <property type="term" value="F:cellulose synthase (UDP-forming) activity"/>
    <property type="evidence" value="ECO:0007669"/>
    <property type="project" value="UniProtKB-EC"/>
</dbReference>
<keyword evidence="3 10" id="KW-0808">Transferase</keyword>
<evidence type="ECO:0000256" key="5">
    <source>
        <dbReference type="ARBA" id="ARBA00022989"/>
    </source>
</evidence>
<dbReference type="EC" id="2.4.1.12" evidence="10"/>
<sequence>MEPHPLHHMRKESRISSESDPNFKLGLSNGLARPGPPKVAVLKSHPALPNGELAARQSSRTKRGGLGGFDYYGGLKILARPALFGGLSGRPGGFRPVFLGQNGVRDIEGNELPRLVYVSREKRPGYEHHKKAGAMNALVRVSAIISNAPYLLNVACDHYINNSKVLREAMCFMMDPTSGKKICYVQFPQRFFDGIDCHHRYSNRNVVFFDMAFKDQYMWELAVSSGGRHFMDMMPPLPRNRHGGPVTVDLNGVAASVEDLGRRRTNGRIENEKSLLMSQLKFEKKFGQSAVFIAATLMEDGGLPKAASSATLLKEAIHVISCGYEDKTEWGKEVGWIYGSVTEDILTGFKMHCHGWRSVYCMPKRPAFKGSAPINLSDGLHQVLRWALGSVEILFSRHCPLWYGYGCGLKWLERFSYINSVVYPLTSIPLIAYCTLPAVCLLTGKFIVPERNEQFWVIGSASSHLFALFQGLLKVLAGVNTNFTVTSEASDDGEFAELYIFKWTSLLIPPLTLLIINIIGVIVGVSDAKNNGYDSWGPLFGKLFFALWVIVHHYPFLKGVMGKQEGVPTIILVWAILLASILTLLWVRINPFLAKNDIVLELCGLNCDD</sequence>
<feature type="transmembrane region" description="Helical" evidence="9">
    <location>
        <begin position="421"/>
        <end position="443"/>
    </location>
</feature>
<dbReference type="Gene3D" id="3.90.550.10">
    <property type="entry name" value="Spore Coat Polysaccharide Biosynthesis Protein SpsA, Chain A"/>
    <property type="match status" value="1"/>
</dbReference>